<dbReference type="SUPFAM" id="SSF56219">
    <property type="entry name" value="DNase I-like"/>
    <property type="match status" value="1"/>
</dbReference>
<dbReference type="AlphaFoldDB" id="A0A6P5Y163"/>
<dbReference type="GeneID" id="111287753"/>
<reference evidence="2" key="1">
    <citation type="submission" date="2025-08" db="UniProtKB">
        <authorList>
            <consortium name="RefSeq"/>
        </authorList>
    </citation>
    <scope>IDENTIFICATION</scope>
    <source>
        <tissue evidence="2">Fruit stalk</tissue>
    </source>
</reference>
<dbReference type="PANTHER" id="PTHR33710">
    <property type="entry name" value="BNAC02G09200D PROTEIN"/>
    <property type="match status" value="1"/>
</dbReference>
<dbReference type="InterPro" id="IPR036691">
    <property type="entry name" value="Endo/exonu/phosph_ase_sf"/>
</dbReference>
<organism evidence="1 2">
    <name type="scientific">Durio zibethinus</name>
    <name type="common">Durian</name>
    <dbReference type="NCBI Taxonomy" id="66656"/>
    <lineage>
        <taxon>Eukaryota</taxon>
        <taxon>Viridiplantae</taxon>
        <taxon>Streptophyta</taxon>
        <taxon>Embryophyta</taxon>
        <taxon>Tracheophyta</taxon>
        <taxon>Spermatophyta</taxon>
        <taxon>Magnoliopsida</taxon>
        <taxon>eudicotyledons</taxon>
        <taxon>Gunneridae</taxon>
        <taxon>Pentapetalae</taxon>
        <taxon>rosids</taxon>
        <taxon>malvids</taxon>
        <taxon>Malvales</taxon>
        <taxon>Malvaceae</taxon>
        <taxon>Helicteroideae</taxon>
        <taxon>Durio</taxon>
    </lineage>
</organism>
<accession>A0A6P5Y163</accession>
<proteinExistence type="predicted"/>
<keyword evidence="1" id="KW-1185">Reference proteome</keyword>
<gene>
    <name evidence="2" type="primary">LOC111287753</name>
</gene>
<name>A0A6P5Y163_DURZI</name>
<protein>
    <submittedName>
        <fullName evidence="2">Uncharacterized protein LOC111287753</fullName>
    </submittedName>
</protein>
<sequence>MDKITANYEKLTYAKIYVEIAANVDSPRFIDVILRDGPIASITVEIPWMPSSCLHCNMFGHTEKACLNKSVAVETKVWQPKQQTAEPDEVLDKEATEIGKWLLQIKAGSVNRHAILDTLDDKDRGRDVVLNTIESSMQEMRTEASSSPKKISATSVGVAKWMKERRRLWKNLITIQNTLANCPWILTGDFNVIAHPREIFDYDGSQVPSISTREFQDCIRKIEVTVHLYVEPLFTWGNHTRSRKLDRVLINYTWLIQMSNLVVEFLLPEVSNHYPALIKMNMPRQSPSKPSKLFNFWTKHPQFMRLVEKF</sequence>
<dbReference type="PANTHER" id="PTHR33710:SF77">
    <property type="entry name" value="DNASE I-LIKE SUPERFAMILY PROTEIN"/>
    <property type="match status" value="1"/>
</dbReference>
<dbReference type="RefSeq" id="XP_022734168.1">
    <property type="nucleotide sequence ID" value="XM_022878433.1"/>
</dbReference>
<dbReference type="Proteomes" id="UP000515121">
    <property type="component" value="Unplaced"/>
</dbReference>
<evidence type="ECO:0000313" key="1">
    <source>
        <dbReference type="Proteomes" id="UP000515121"/>
    </source>
</evidence>
<dbReference type="OrthoDB" id="1002078at2759"/>
<dbReference type="Gene3D" id="3.60.10.10">
    <property type="entry name" value="Endonuclease/exonuclease/phosphatase"/>
    <property type="match status" value="1"/>
</dbReference>
<dbReference type="KEGG" id="dzi:111287753"/>
<evidence type="ECO:0000313" key="2">
    <source>
        <dbReference type="RefSeq" id="XP_022734168.1"/>
    </source>
</evidence>